<gene>
    <name evidence="5" type="ORF">BN10_560020</name>
</gene>
<proteinExistence type="predicted"/>
<dbReference type="HOGENOM" id="CLU_049749_5_0_11"/>
<keyword evidence="6" id="KW-1185">Reference proteome</keyword>
<dbReference type="InterPro" id="IPR029063">
    <property type="entry name" value="SAM-dependent_MTases_sf"/>
</dbReference>
<dbReference type="PANTHER" id="PTHR43464">
    <property type="entry name" value="METHYLTRANSFERASE"/>
    <property type="match status" value="1"/>
</dbReference>
<dbReference type="GO" id="GO:0008757">
    <property type="term" value="F:S-adenosylmethionine-dependent methyltransferase activity"/>
    <property type="evidence" value="ECO:0007669"/>
    <property type="project" value="InterPro"/>
</dbReference>
<evidence type="ECO:0000256" key="1">
    <source>
        <dbReference type="ARBA" id="ARBA00022603"/>
    </source>
</evidence>
<dbReference type="EMBL" id="CAIZ01000126">
    <property type="protein sequence ID" value="CCH70327.1"/>
    <property type="molecule type" value="Genomic_DNA"/>
</dbReference>
<comment type="caution">
    <text evidence="5">The sequence shown here is derived from an EMBL/GenBank/DDBJ whole genome shotgun (WGS) entry which is preliminary data.</text>
</comment>
<dbReference type="CDD" id="cd02440">
    <property type="entry name" value="AdoMet_MTases"/>
    <property type="match status" value="1"/>
</dbReference>
<evidence type="ECO:0000259" key="4">
    <source>
        <dbReference type="Pfam" id="PF08241"/>
    </source>
</evidence>
<dbReference type="RefSeq" id="WP_010850176.1">
    <property type="nucleotide sequence ID" value="NZ_HF570956.1"/>
</dbReference>
<keyword evidence="2 5" id="KW-0808">Transferase</keyword>
<keyword evidence="3" id="KW-0949">S-adenosyl-L-methionine</keyword>
<dbReference type="STRING" id="1193181.BN10_560020"/>
<evidence type="ECO:0000256" key="2">
    <source>
        <dbReference type="ARBA" id="ARBA00022679"/>
    </source>
</evidence>
<name>N0E0C7_9MICO</name>
<keyword evidence="1 5" id="KW-0489">Methyltransferase</keyword>
<dbReference type="AlphaFoldDB" id="N0E0C7"/>
<protein>
    <submittedName>
        <fullName evidence="5">Methyltransferase type 11</fullName>
    </submittedName>
</protein>
<reference evidence="5 6" key="1">
    <citation type="journal article" date="2013" name="ISME J.">
        <title>A metabolic model for members of the genus Tetrasphaera involved in enhanced biological phosphorus removal.</title>
        <authorList>
            <person name="Kristiansen R."/>
            <person name="Nguyen H.T.T."/>
            <person name="Saunders A.M."/>
            <person name="Nielsen J.L."/>
            <person name="Wimmer R."/>
            <person name="Le V.Q."/>
            <person name="McIlroy S.J."/>
            <person name="Petrovski S."/>
            <person name="Seviour R.J."/>
            <person name="Calteau A."/>
            <person name="Nielsen K.L."/>
            <person name="Nielsen P.H."/>
        </authorList>
    </citation>
    <scope>NUCLEOTIDE SEQUENCE [LARGE SCALE GENOMIC DNA]</scope>
    <source>
        <strain evidence="5 6">Lp2</strain>
    </source>
</reference>
<evidence type="ECO:0000256" key="3">
    <source>
        <dbReference type="ARBA" id="ARBA00022691"/>
    </source>
</evidence>
<organism evidence="5 6">
    <name type="scientific">Phycicoccus elongatus Lp2</name>
    <dbReference type="NCBI Taxonomy" id="1193181"/>
    <lineage>
        <taxon>Bacteria</taxon>
        <taxon>Bacillati</taxon>
        <taxon>Actinomycetota</taxon>
        <taxon>Actinomycetes</taxon>
        <taxon>Micrococcales</taxon>
        <taxon>Intrasporangiaceae</taxon>
        <taxon>Phycicoccus</taxon>
    </lineage>
</organism>
<dbReference type="GO" id="GO:0032259">
    <property type="term" value="P:methylation"/>
    <property type="evidence" value="ECO:0007669"/>
    <property type="project" value="UniProtKB-KW"/>
</dbReference>
<dbReference type="Gene3D" id="3.40.50.150">
    <property type="entry name" value="Vaccinia Virus protein VP39"/>
    <property type="match status" value="1"/>
</dbReference>
<accession>N0E0C7</accession>
<dbReference type="SUPFAM" id="SSF53335">
    <property type="entry name" value="S-adenosyl-L-methionine-dependent methyltransferases"/>
    <property type="match status" value="1"/>
</dbReference>
<sequence length="232" mass="25756">MTDSDYDDFAEAYARQNETGLFNAYYEQPAMLRLAGDVRGRRILDVGCGSGPTIAKLREAGADVSGFDRSAGMIGFARERLGQHVDLRVADLADPLPYADAEFDDAIASLVLHYLEDWAGPLTELRRVLKPGGRLLVSVNHPVIFPVVYPDSDYFAITKYTEDYDFAGHKVWLTFFHRPLHTMTDSFSAAGFRITSISEPPPAPDTPIELLPDGLEPGKSFLCFLFFLLEAN</sequence>
<dbReference type="InterPro" id="IPR013216">
    <property type="entry name" value="Methyltransf_11"/>
</dbReference>
<evidence type="ECO:0000313" key="6">
    <source>
        <dbReference type="Proteomes" id="UP000013167"/>
    </source>
</evidence>
<feature type="domain" description="Methyltransferase type 11" evidence="4">
    <location>
        <begin position="44"/>
        <end position="137"/>
    </location>
</feature>
<dbReference type="eggNOG" id="COG2226">
    <property type="taxonomic scope" value="Bacteria"/>
</dbReference>
<dbReference type="Pfam" id="PF08241">
    <property type="entry name" value="Methyltransf_11"/>
    <property type="match status" value="1"/>
</dbReference>
<evidence type="ECO:0000313" key="5">
    <source>
        <dbReference type="EMBL" id="CCH70327.1"/>
    </source>
</evidence>
<dbReference type="PANTHER" id="PTHR43464:SF19">
    <property type="entry name" value="UBIQUINONE BIOSYNTHESIS O-METHYLTRANSFERASE, MITOCHONDRIAL"/>
    <property type="match status" value="1"/>
</dbReference>
<dbReference type="Proteomes" id="UP000013167">
    <property type="component" value="Unassembled WGS sequence"/>
</dbReference>